<dbReference type="InterPro" id="IPR036412">
    <property type="entry name" value="HAD-like_sf"/>
</dbReference>
<dbReference type="Pfam" id="PF13419">
    <property type="entry name" value="HAD_2"/>
    <property type="match status" value="1"/>
</dbReference>
<comment type="caution">
    <text evidence="1">The sequence shown here is derived from an EMBL/GenBank/DDBJ whole genome shotgun (WGS) entry which is preliminary data.</text>
</comment>
<dbReference type="Gene3D" id="3.40.50.1000">
    <property type="entry name" value="HAD superfamily/HAD-like"/>
    <property type="match status" value="1"/>
</dbReference>
<dbReference type="NCBIfam" id="TIGR01509">
    <property type="entry name" value="HAD-SF-IA-v3"/>
    <property type="match status" value="1"/>
</dbReference>
<dbReference type="EC" id="3.6.1.1" evidence="1"/>
<dbReference type="SFLD" id="SFLDG01129">
    <property type="entry name" value="C1.5:_HAD__Beta-PGM__Phosphata"/>
    <property type="match status" value="1"/>
</dbReference>
<dbReference type="PANTHER" id="PTHR43434">
    <property type="entry name" value="PHOSPHOGLYCOLATE PHOSPHATASE"/>
    <property type="match status" value="1"/>
</dbReference>
<dbReference type="EMBL" id="JAIKTU010000011">
    <property type="protein sequence ID" value="MBY0756561.1"/>
    <property type="molecule type" value="Genomic_DNA"/>
</dbReference>
<dbReference type="GO" id="GO:0004427">
    <property type="term" value="F:inorganic diphosphate phosphatase activity"/>
    <property type="evidence" value="ECO:0007669"/>
    <property type="project" value="UniProtKB-EC"/>
</dbReference>
<dbReference type="InterPro" id="IPR006439">
    <property type="entry name" value="HAD-SF_hydro_IA"/>
</dbReference>
<keyword evidence="2" id="KW-1185">Reference proteome</keyword>
<dbReference type="SFLD" id="SFLDS00003">
    <property type="entry name" value="Haloacid_Dehalogenase"/>
    <property type="match status" value="1"/>
</dbReference>
<dbReference type="Proteomes" id="UP001299068">
    <property type="component" value="Unassembled WGS sequence"/>
</dbReference>
<dbReference type="RefSeq" id="WP_221861801.1">
    <property type="nucleotide sequence ID" value="NZ_JAIKTU010000011.1"/>
</dbReference>
<dbReference type="InterPro" id="IPR023214">
    <property type="entry name" value="HAD_sf"/>
</dbReference>
<dbReference type="PANTHER" id="PTHR43434:SF26">
    <property type="entry name" value="PYROPHOSPHATASE PPAX"/>
    <property type="match status" value="1"/>
</dbReference>
<keyword evidence="1" id="KW-0378">Hydrolase</keyword>
<dbReference type="PROSITE" id="PS01228">
    <property type="entry name" value="COF_1"/>
    <property type="match status" value="1"/>
</dbReference>
<dbReference type="InterPro" id="IPR050155">
    <property type="entry name" value="HAD-like_hydrolase_sf"/>
</dbReference>
<dbReference type="SUPFAM" id="SSF56784">
    <property type="entry name" value="HAD-like"/>
    <property type="match status" value="1"/>
</dbReference>
<gene>
    <name evidence="1" type="primary">ppaX</name>
    <name evidence="1" type="ORF">K5V21_14020</name>
</gene>
<protein>
    <submittedName>
        <fullName evidence="1">Pyrophosphatase PpaX</fullName>
        <ecNumber evidence="1">3.6.1.1</ecNumber>
    </submittedName>
</protein>
<dbReference type="InterPro" id="IPR041492">
    <property type="entry name" value="HAD_2"/>
</dbReference>
<sequence>MIKAVLFDLDGTLLNTNELIYKSFKHTFKEGLGLTPSKSEITAHYGQPLPYTFKMYTENEDKIQSLINRYRKYNEEFHDNMCFPFKGVDTLLEELKNRGIKMGVVTSKRGEMARRGMEIANITKYMDIIVTPECTEKHKPSGEPAIYACNHLGVKPEETIMVGDSHFDLLCGIEAGCKTCGVRYTELDIKRLEELKPDYFIDSPEEILELL</sequence>
<dbReference type="InterPro" id="IPR023198">
    <property type="entry name" value="PGP-like_dom2"/>
</dbReference>
<name>A0ABS7L0H0_CLOSR</name>
<accession>A0ABS7L0H0</accession>
<dbReference type="Gene3D" id="1.10.150.240">
    <property type="entry name" value="Putative phosphatase, domain 2"/>
    <property type="match status" value="1"/>
</dbReference>
<dbReference type="SFLD" id="SFLDG01135">
    <property type="entry name" value="C1.5.6:_HAD__Beta-PGM__Phospha"/>
    <property type="match status" value="1"/>
</dbReference>
<proteinExistence type="predicted"/>
<organism evidence="1 2">
    <name type="scientific">Clostridium sardiniense</name>
    <name type="common">Clostridium absonum</name>
    <dbReference type="NCBI Taxonomy" id="29369"/>
    <lineage>
        <taxon>Bacteria</taxon>
        <taxon>Bacillati</taxon>
        <taxon>Bacillota</taxon>
        <taxon>Clostridia</taxon>
        <taxon>Eubacteriales</taxon>
        <taxon>Clostridiaceae</taxon>
        <taxon>Clostridium</taxon>
    </lineage>
</organism>
<reference evidence="1 2" key="1">
    <citation type="journal article" date="2021" name="Cell Host Microbe">
        <title>in vivo commensal control of Clostridioides difficile virulence.</title>
        <authorList>
            <person name="Girinathan B.P."/>
            <person name="Dibenedetto N."/>
            <person name="Worley J.N."/>
            <person name="Peltier J."/>
            <person name="Arrieta-Ortiz M.L."/>
            <person name="Rupa Christinal Immanuel S."/>
            <person name="Lavin R."/>
            <person name="Delaney M.L."/>
            <person name="Cummins C."/>
            <person name="Hoffmann M."/>
            <person name="Luo Y."/>
            <person name="Gonzalez-Escalona N."/>
            <person name="Allard M."/>
            <person name="Onderdonk A.B."/>
            <person name="Gerber G.K."/>
            <person name="Sonenshein A.L."/>
            <person name="Baliga N."/>
            <person name="Dupuy B."/>
            <person name="Bry L."/>
        </authorList>
    </citation>
    <scope>NUCLEOTIDE SEQUENCE [LARGE SCALE GENOMIC DNA]</scope>
    <source>
        <strain evidence="1 2">DSM 599</strain>
    </source>
</reference>
<dbReference type="NCBIfam" id="NF009804">
    <property type="entry name" value="PRK13288.1"/>
    <property type="match status" value="1"/>
</dbReference>
<evidence type="ECO:0000313" key="1">
    <source>
        <dbReference type="EMBL" id="MBY0756561.1"/>
    </source>
</evidence>
<evidence type="ECO:0000313" key="2">
    <source>
        <dbReference type="Proteomes" id="UP001299068"/>
    </source>
</evidence>
<dbReference type="PRINTS" id="PR00413">
    <property type="entry name" value="HADHALOGNASE"/>
</dbReference>
<dbReference type="NCBIfam" id="TIGR01549">
    <property type="entry name" value="HAD-SF-IA-v1"/>
    <property type="match status" value="1"/>
</dbReference>